<reference evidence="1 2" key="1">
    <citation type="submission" date="2013-12" db="EMBL/GenBank/DDBJ databases">
        <title>Complete genome sequence of Rhizobium etli bv. mimosae IE4771.</title>
        <authorList>
            <person name="Bustos P."/>
            <person name="Santamaria R.I."/>
            <person name="Lozano L."/>
            <person name="Ormeno-Orrillo E."/>
            <person name="Rogel M.A."/>
            <person name="Romero D."/>
            <person name="Cevallos M.A."/>
            <person name="Martinez-Romero E."/>
            <person name="Gonzalez V."/>
        </authorList>
    </citation>
    <scope>NUCLEOTIDE SEQUENCE [LARGE SCALE GENOMIC DNA]</scope>
    <source>
        <strain evidence="1 2">IE4771</strain>
    </source>
</reference>
<evidence type="ECO:0000313" key="2">
    <source>
        <dbReference type="Proteomes" id="UP000027180"/>
    </source>
</evidence>
<dbReference type="Proteomes" id="UP000027180">
    <property type="component" value="Chromosome"/>
</dbReference>
<dbReference type="KEGG" id="rei:IE4771_CH01426"/>
<dbReference type="AlphaFoldDB" id="A0A060HYB9"/>
<accession>A0A060HYB9</accession>
<dbReference type="HOGENOM" id="CLU_2555907_0_0_5"/>
<evidence type="ECO:0000313" key="1">
    <source>
        <dbReference type="EMBL" id="AIC26572.1"/>
    </source>
</evidence>
<name>A0A060HYB9_RHIET</name>
<sequence length="82" mass="9408">MLLNWVVLFEEVETPNRRMRRDPMADPLDGPEWRGLRWIIPILTHLASGRGETGKPRRDRARIEGSLRFRSSVAARGAGIQD</sequence>
<protein>
    <submittedName>
        <fullName evidence="1">Uncharacterized protein</fullName>
    </submittedName>
</protein>
<gene>
    <name evidence="1" type="ORF">IE4771_CH01426</name>
</gene>
<dbReference type="RefSeq" id="WP_080710959.1">
    <property type="nucleotide sequence ID" value="NZ_CP006986.1"/>
</dbReference>
<organism evidence="1 2">
    <name type="scientific">Rhizobium etli bv. mimosae str. IE4771</name>
    <dbReference type="NCBI Taxonomy" id="1432050"/>
    <lineage>
        <taxon>Bacteria</taxon>
        <taxon>Pseudomonadati</taxon>
        <taxon>Pseudomonadota</taxon>
        <taxon>Alphaproteobacteria</taxon>
        <taxon>Hyphomicrobiales</taxon>
        <taxon>Rhizobiaceae</taxon>
        <taxon>Rhizobium/Agrobacterium group</taxon>
        <taxon>Rhizobium</taxon>
    </lineage>
</organism>
<dbReference type="OrthoDB" id="8420598at2"/>
<dbReference type="EMBL" id="CP006986">
    <property type="protein sequence ID" value="AIC26572.1"/>
    <property type="molecule type" value="Genomic_DNA"/>
</dbReference>
<proteinExistence type="predicted"/>